<evidence type="ECO:0008006" key="3">
    <source>
        <dbReference type="Google" id="ProtNLM"/>
    </source>
</evidence>
<evidence type="ECO:0000313" key="1">
    <source>
        <dbReference type="EMBL" id="MBB5022014.1"/>
    </source>
</evidence>
<name>A0A7W7Y4Y6_9BACT</name>
<keyword evidence="2" id="KW-1185">Reference proteome</keyword>
<comment type="caution">
    <text evidence="1">The sequence shown here is derived from an EMBL/GenBank/DDBJ whole genome shotgun (WGS) entry which is preliminary data.</text>
</comment>
<reference evidence="1 2" key="1">
    <citation type="submission" date="2020-08" db="EMBL/GenBank/DDBJ databases">
        <title>Genomic Encyclopedia of Type Strains, Phase IV (KMG-IV): sequencing the most valuable type-strain genomes for metagenomic binning, comparative biology and taxonomic classification.</title>
        <authorList>
            <person name="Goeker M."/>
        </authorList>
    </citation>
    <scope>NUCLEOTIDE SEQUENCE [LARGE SCALE GENOMIC DNA]</scope>
    <source>
        <strain evidence="1 2">DSM 22071</strain>
    </source>
</reference>
<dbReference type="EMBL" id="JACHID010000007">
    <property type="protein sequence ID" value="MBB5022014.1"/>
    <property type="molecule type" value="Genomic_DNA"/>
</dbReference>
<evidence type="ECO:0000313" key="2">
    <source>
        <dbReference type="Proteomes" id="UP000528322"/>
    </source>
</evidence>
<proteinExistence type="predicted"/>
<protein>
    <recommendedName>
        <fullName evidence="3">Lipoprotein</fullName>
    </recommendedName>
</protein>
<gene>
    <name evidence="1" type="ORF">HNR37_001331</name>
</gene>
<organism evidence="1 2">
    <name type="scientific">Desulfurispira natronophila</name>
    <dbReference type="NCBI Taxonomy" id="682562"/>
    <lineage>
        <taxon>Bacteria</taxon>
        <taxon>Pseudomonadati</taxon>
        <taxon>Chrysiogenota</taxon>
        <taxon>Chrysiogenia</taxon>
        <taxon>Chrysiogenales</taxon>
        <taxon>Chrysiogenaceae</taxon>
        <taxon>Desulfurispira</taxon>
    </lineage>
</organism>
<dbReference type="AlphaFoldDB" id="A0A7W7Y4Y6"/>
<sequence length="235" mass="26149">MRRVSVSRFLVLALAGMVVTLAGCGGKNLYMEQGTLEFESTTQQMEGDWTITSYLAGEEDKFKSTFGKASLSMDFLTRKAEWTFAARDAVVADKLITWRQKYPGIDVTEYKIVITGTWKVNDDGVSMVFNDDEEHELVIRGSGENFEGFYGWEVMKFETGKSAGDAVGARQGGLMGLAAGALAKQVTETSDFFVSMKGNYTFEFSDGNRTWLLCRKGAAYRVNTTDCNERLILKK</sequence>
<dbReference type="RefSeq" id="WP_183731749.1">
    <property type="nucleotide sequence ID" value="NZ_JACHID010000007.1"/>
</dbReference>
<dbReference type="Proteomes" id="UP000528322">
    <property type="component" value="Unassembled WGS sequence"/>
</dbReference>
<accession>A0A7W7Y4Y6</accession>
<dbReference type="PROSITE" id="PS51257">
    <property type="entry name" value="PROKAR_LIPOPROTEIN"/>
    <property type="match status" value="1"/>
</dbReference>